<feature type="transmembrane region" description="Helical" evidence="1">
    <location>
        <begin position="98"/>
        <end position="115"/>
    </location>
</feature>
<evidence type="ECO:0000313" key="2">
    <source>
        <dbReference type="EMBL" id="PLX17740.1"/>
    </source>
</evidence>
<feature type="transmembrane region" description="Helical" evidence="1">
    <location>
        <begin position="12"/>
        <end position="33"/>
    </location>
</feature>
<keyword evidence="1" id="KW-0472">Membrane</keyword>
<feature type="transmembrane region" description="Helical" evidence="1">
    <location>
        <begin position="177"/>
        <end position="194"/>
    </location>
</feature>
<dbReference type="Proteomes" id="UP000234857">
    <property type="component" value="Unassembled WGS sequence"/>
</dbReference>
<feature type="transmembrane region" description="Helical" evidence="1">
    <location>
        <begin position="45"/>
        <end position="62"/>
    </location>
</feature>
<accession>A0A2N5ZGB2</accession>
<keyword evidence="1" id="KW-0812">Transmembrane</keyword>
<organism evidence="2 3">
    <name type="scientific">Muiribacterium halophilum</name>
    <dbReference type="NCBI Taxonomy" id="2053465"/>
    <lineage>
        <taxon>Bacteria</taxon>
        <taxon>Candidatus Muiribacteriota</taxon>
        <taxon>Candidatus Muiribacteriia</taxon>
        <taxon>Candidatus Muiribacteriales</taxon>
        <taxon>Candidatus Muiribacteriaceae</taxon>
        <taxon>Candidatus Muiribacterium</taxon>
    </lineage>
</organism>
<name>A0A2N5ZGB2_MUIH1</name>
<sequence>MKKRLIFNPEIFTEKTLQNISFILIFLLSIFLVKSDNLNLDITNFFKEISFFYLSFFCFILTSRYVTSEKKKKLLPFLFLNSFIFLNLKLFLENKTTIFFYFILIYINLIFLFLLKMTKFLSIIRSIIILLHINLQSYGLFLVKDYILHNNDIFKYLTMTLFVISVYLFDNDKKRDLLKNFFKLFLVTLAFNLIKEKSFIIPGNHFLILILLTIRSYFAKGYKKMNKQNIIILYLGTTFLYILFGSYIFFGLTLICLTIDTSLRFIIKRHFLTYINWSKYLLLMIYFILYYNTQGIS</sequence>
<evidence type="ECO:0000313" key="3">
    <source>
        <dbReference type="Proteomes" id="UP000234857"/>
    </source>
</evidence>
<gene>
    <name evidence="2" type="ORF">C0601_06835</name>
</gene>
<comment type="caution">
    <text evidence="2">The sequence shown here is derived from an EMBL/GenBank/DDBJ whole genome shotgun (WGS) entry which is preliminary data.</text>
</comment>
<feature type="transmembrane region" description="Helical" evidence="1">
    <location>
        <begin position="74"/>
        <end position="92"/>
    </location>
</feature>
<feature type="transmembrane region" description="Helical" evidence="1">
    <location>
        <begin position="271"/>
        <end position="291"/>
    </location>
</feature>
<dbReference type="EMBL" id="PKTG01000083">
    <property type="protein sequence ID" value="PLX17740.1"/>
    <property type="molecule type" value="Genomic_DNA"/>
</dbReference>
<feature type="transmembrane region" description="Helical" evidence="1">
    <location>
        <begin position="230"/>
        <end position="259"/>
    </location>
</feature>
<feature type="transmembrane region" description="Helical" evidence="1">
    <location>
        <begin position="200"/>
        <end position="218"/>
    </location>
</feature>
<feature type="transmembrane region" description="Helical" evidence="1">
    <location>
        <begin position="153"/>
        <end position="170"/>
    </location>
</feature>
<dbReference type="AlphaFoldDB" id="A0A2N5ZGB2"/>
<keyword evidence="1" id="KW-1133">Transmembrane helix</keyword>
<reference evidence="2 3" key="1">
    <citation type="submission" date="2017-11" db="EMBL/GenBank/DDBJ databases">
        <title>Genome-resolved metagenomics identifies genetic mobility, metabolic interactions, and unexpected diversity in perchlorate-reducing communities.</title>
        <authorList>
            <person name="Barnum T.P."/>
            <person name="Figueroa I.A."/>
            <person name="Carlstrom C.I."/>
            <person name="Lucas L.N."/>
            <person name="Engelbrektson A.L."/>
            <person name="Coates J.D."/>
        </authorList>
    </citation>
    <scope>NUCLEOTIDE SEQUENCE [LARGE SCALE GENOMIC DNA]</scope>
    <source>
        <strain evidence="2">BM706</strain>
    </source>
</reference>
<protein>
    <submittedName>
        <fullName evidence="2">Uncharacterized protein</fullName>
    </submittedName>
</protein>
<feature type="transmembrane region" description="Helical" evidence="1">
    <location>
        <begin position="122"/>
        <end position="141"/>
    </location>
</feature>
<proteinExistence type="predicted"/>
<evidence type="ECO:0000256" key="1">
    <source>
        <dbReference type="SAM" id="Phobius"/>
    </source>
</evidence>